<name>A0AA88P2L2_9TELE</name>
<keyword evidence="3" id="KW-1185">Reference proteome</keyword>
<gene>
    <name evidence="2" type="ORF">Q8A67_022888</name>
</gene>
<evidence type="ECO:0000313" key="3">
    <source>
        <dbReference type="Proteomes" id="UP001187343"/>
    </source>
</evidence>
<reference evidence="2" key="1">
    <citation type="submission" date="2023-08" db="EMBL/GenBank/DDBJ databases">
        <title>Chromosome-level Genome Assembly of mud carp (Cirrhinus molitorella).</title>
        <authorList>
            <person name="Liu H."/>
        </authorList>
    </citation>
    <scope>NUCLEOTIDE SEQUENCE</scope>
    <source>
        <strain evidence="2">Prfri</strain>
        <tissue evidence="2">Muscle</tissue>
    </source>
</reference>
<dbReference type="AlphaFoldDB" id="A0AA88P2L2"/>
<dbReference type="EMBL" id="JAUYZG010000022">
    <property type="protein sequence ID" value="KAK2872991.1"/>
    <property type="molecule type" value="Genomic_DNA"/>
</dbReference>
<organism evidence="2 3">
    <name type="scientific">Cirrhinus molitorella</name>
    <name type="common">mud carp</name>
    <dbReference type="NCBI Taxonomy" id="172907"/>
    <lineage>
        <taxon>Eukaryota</taxon>
        <taxon>Metazoa</taxon>
        <taxon>Chordata</taxon>
        <taxon>Craniata</taxon>
        <taxon>Vertebrata</taxon>
        <taxon>Euteleostomi</taxon>
        <taxon>Actinopterygii</taxon>
        <taxon>Neopterygii</taxon>
        <taxon>Teleostei</taxon>
        <taxon>Ostariophysi</taxon>
        <taxon>Cypriniformes</taxon>
        <taxon>Cyprinidae</taxon>
        <taxon>Labeoninae</taxon>
        <taxon>Labeonini</taxon>
        <taxon>Cirrhinus</taxon>
    </lineage>
</organism>
<sequence>MRNSSVMCGGVMGDLSRGDGGAMRKDYSMSMATFHSTALLSRAGCGTGAEGSPGKEQPGKKVFSASGEEQQALSLQVVKEQRAGEVEWCCLREADGWGKEENKACYTQLQEGCNQ</sequence>
<feature type="region of interest" description="Disordered" evidence="1">
    <location>
        <begin position="45"/>
        <end position="67"/>
    </location>
</feature>
<accession>A0AA88P2L2</accession>
<comment type="caution">
    <text evidence="2">The sequence shown here is derived from an EMBL/GenBank/DDBJ whole genome shotgun (WGS) entry which is preliminary data.</text>
</comment>
<dbReference type="Proteomes" id="UP001187343">
    <property type="component" value="Unassembled WGS sequence"/>
</dbReference>
<protein>
    <submittedName>
        <fullName evidence="2">Uncharacterized protein</fullName>
    </submittedName>
</protein>
<proteinExistence type="predicted"/>
<evidence type="ECO:0000313" key="2">
    <source>
        <dbReference type="EMBL" id="KAK2872991.1"/>
    </source>
</evidence>
<evidence type="ECO:0000256" key="1">
    <source>
        <dbReference type="SAM" id="MobiDB-lite"/>
    </source>
</evidence>